<reference evidence="6 7" key="1">
    <citation type="submission" date="2019-11" db="EMBL/GenBank/DDBJ databases">
        <title>Novel Deefgea species.</title>
        <authorList>
            <person name="Han J.-H."/>
        </authorList>
    </citation>
    <scope>NUCLEOTIDE SEQUENCE [LARGE SCALE GENOMIC DNA]</scope>
    <source>
        <strain evidence="6 7">LMG 24817</strain>
    </source>
</reference>
<evidence type="ECO:0000256" key="3">
    <source>
        <dbReference type="ARBA" id="ARBA00023125"/>
    </source>
</evidence>
<name>A0ABS2CEZ9_9NEIS</name>
<accession>A0ABS2CEZ9</accession>
<evidence type="ECO:0000256" key="4">
    <source>
        <dbReference type="ARBA" id="ARBA00023172"/>
    </source>
</evidence>
<gene>
    <name evidence="6" type="ORF">GM173_11720</name>
</gene>
<dbReference type="Pfam" id="PF22022">
    <property type="entry name" value="Phage_int_M"/>
    <property type="match status" value="1"/>
</dbReference>
<dbReference type="Gene3D" id="1.10.150.130">
    <property type="match status" value="1"/>
</dbReference>
<dbReference type="Pfam" id="PF13356">
    <property type="entry name" value="Arm-DNA-bind_3"/>
    <property type="match status" value="1"/>
</dbReference>
<dbReference type="Proteomes" id="UP001195660">
    <property type="component" value="Unassembled WGS sequence"/>
</dbReference>
<feature type="domain" description="Tyr recombinase" evidence="5">
    <location>
        <begin position="261"/>
        <end position="455"/>
    </location>
</feature>
<dbReference type="CDD" id="cd00801">
    <property type="entry name" value="INT_P4_C"/>
    <property type="match status" value="1"/>
</dbReference>
<sequence length="489" mass="55192">MPNVLILLSLMCFFIEKDHQMNQQWLINGYQKRVSLMAGISKSDNLSVLALKKKIGQAQEYIASGLKSPPCKIACGFGLSLWVMGDSGYWKLPYRYQGKQKTISLGVCNLSKPDLADARARALKAKEMLADGVEPTTAKKAREEKVAAELYQQENTFEAVARAWHKKEVKSGTWIPSHAERIMKRLIADIFPIIGNRAVDSLATHDLLQPLTFVAQRGTYNLAKAYRQYITVIMRYAVQIGRIKSNPALDLQGAIPTRKPVNRPALPLSELAELMSRINAYQGLVTVKTATKFALLTGARSSEFRFARWTEFDLDKAIWTIPGEREEVEGVPNSVRGEKMRRERIIYLSHQAIELITLLRKLNGDAVFVFQGRKLGTPISENTVNNMLKKIGYNTASDICLHGFRTMMVSSLNESNRFSRDAIERHIGHEGGSGNRVEQIYKRNALYLAERQRMLQWWADYLDANSQGRYIPPDEFSNAAIGMQAIYVA</sequence>
<dbReference type="Pfam" id="PF00589">
    <property type="entry name" value="Phage_integrase"/>
    <property type="match status" value="1"/>
</dbReference>
<dbReference type="Gene3D" id="1.10.443.10">
    <property type="entry name" value="Intergrase catalytic core"/>
    <property type="match status" value="1"/>
</dbReference>
<dbReference type="Gene3D" id="3.30.160.390">
    <property type="entry name" value="Integrase, DNA-binding domain"/>
    <property type="match status" value="1"/>
</dbReference>
<dbReference type="InterPro" id="IPR038488">
    <property type="entry name" value="Integrase_DNA-bd_sf"/>
</dbReference>
<comment type="caution">
    <text evidence="6">The sequence shown here is derived from an EMBL/GenBank/DDBJ whole genome shotgun (WGS) entry which is preliminary data.</text>
</comment>
<dbReference type="InterPro" id="IPR053876">
    <property type="entry name" value="Phage_int_M"/>
</dbReference>
<protein>
    <submittedName>
        <fullName evidence="6">Tyrosine-type recombinase/integrase</fullName>
    </submittedName>
</protein>
<dbReference type="PROSITE" id="PS51898">
    <property type="entry name" value="TYR_RECOMBINASE"/>
    <property type="match status" value="1"/>
</dbReference>
<organism evidence="6 7">
    <name type="scientific">Deefgea chitinilytica</name>
    <dbReference type="NCBI Taxonomy" id="570276"/>
    <lineage>
        <taxon>Bacteria</taxon>
        <taxon>Pseudomonadati</taxon>
        <taxon>Pseudomonadota</taxon>
        <taxon>Betaproteobacteria</taxon>
        <taxon>Neisseriales</taxon>
        <taxon>Chitinibacteraceae</taxon>
        <taxon>Deefgea</taxon>
    </lineage>
</organism>
<keyword evidence="2" id="KW-0229">DNA integration</keyword>
<dbReference type="PANTHER" id="PTHR30629:SF9">
    <property type="entry name" value="PROTEIN INTB-RELATED"/>
    <property type="match status" value="1"/>
</dbReference>
<dbReference type="InterPro" id="IPR011010">
    <property type="entry name" value="DNA_brk_join_enz"/>
</dbReference>
<dbReference type="InterPro" id="IPR050808">
    <property type="entry name" value="Phage_Integrase"/>
</dbReference>
<keyword evidence="7" id="KW-1185">Reference proteome</keyword>
<dbReference type="InterPro" id="IPR002104">
    <property type="entry name" value="Integrase_catalytic"/>
</dbReference>
<evidence type="ECO:0000259" key="5">
    <source>
        <dbReference type="PROSITE" id="PS51898"/>
    </source>
</evidence>
<dbReference type="SUPFAM" id="SSF56349">
    <property type="entry name" value="DNA breaking-rejoining enzymes"/>
    <property type="match status" value="1"/>
</dbReference>
<dbReference type="InterPro" id="IPR025166">
    <property type="entry name" value="Integrase_DNA_bind_dom"/>
</dbReference>
<evidence type="ECO:0000256" key="1">
    <source>
        <dbReference type="ARBA" id="ARBA00008857"/>
    </source>
</evidence>
<dbReference type="InterPro" id="IPR013762">
    <property type="entry name" value="Integrase-like_cat_sf"/>
</dbReference>
<keyword evidence="3" id="KW-0238">DNA-binding</keyword>
<comment type="similarity">
    <text evidence="1">Belongs to the 'phage' integrase family.</text>
</comment>
<evidence type="ECO:0000256" key="2">
    <source>
        <dbReference type="ARBA" id="ARBA00022908"/>
    </source>
</evidence>
<dbReference type="InterPro" id="IPR010998">
    <property type="entry name" value="Integrase_recombinase_N"/>
</dbReference>
<dbReference type="EMBL" id="WOFE01000006">
    <property type="protein sequence ID" value="MBM5572245.1"/>
    <property type="molecule type" value="Genomic_DNA"/>
</dbReference>
<keyword evidence="4" id="KW-0233">DNA recombination</keyword>
<evidence type="ECO:0000313" key="6">
    <source>
        <dbReference type="EMBL" id="MBM5572245.1"/>
    </source>
</evidence>
<dbReference type="PANTHER" id="PTHR30629">
    <property type="entry name" value="PROPHAGE INTEGRASE"/>
    <property type="match status" value="1"/>
</dbReference>
<proteinExistence type="inferred from homology"/>
<evidence type="ECO:0000313" key="7">
    <source>
        <dbReference type="Proteomes" id="UP001195660"/>
    </source>
</evidence>